<dbReference type="PANTHER" id="PTHR33445">
    <property type="entry name" value="ATP SYNTHASE SUBUNIT B', CHLOROPLASTIC"/>
    <property type="match status" value="1"/>
</dbReference>
<dbReference type="HAMAP" id="MF_01398">
    <property type="entry name" value="ATP_synth_b_bprime"/>
    <property type="match status" value="1"/>
</dbReference>
<feature type="transmembrane region" description="Helical" evidence="14">
    <location>
        <begin position="25"/>
        <end position="44"/>
    </location>
</feature>
<dbReference type="InterPro" id="IPR050059">
    <property type="entry name" value="ATP_synthase_B_chain"/>
</dbReference>
<evidence type="ECO:0000256" key="4">
    <source>
        <dbReference type="ARBA" id="ARBA00022475"/>
    </source>
</evidence>
<comment type="similarity">
    <text evidence="2 14 15">Belongs to the ATPase B chain family.</text>
</comment>
<evidence type="ECO:0000256" key="1">
    <source>
        <dbReference type="ARBA" id="ARBA00004162"/>
    </source>
</evidence>
<evidence type="ECO:0000256" key="6">
    <source>
        <dbReference type="ARBA" id="ARBA00022692"/>
    </source>
</evidence>
<dbReference type="InterPro" id="IPR002146">
    <property type="entry name" value="ATP_synth_b/b'su_bac/chlpt"/>
</dbReference>
<evidence type="ECO:0000256" key="11">
    <source>
        <dbReference type="ARBA" id="ARBA00023310"/>
    </source>
</evidence>
<evidence type="ECO:0000256" key="15">
    <source>
        <dbReference type="RuleBase" id="RU003848"/>
    </source>
</evidence>
<dbReference type="EMBL" id="BOPG01000005">
    <property type="protein sequence ID" value="GIJ53184.1"/>
    <property type="molecule type" value="Genomic_DNA"/>
</dbReference>
<evidence type="ECO:0000256" key="3">
    <source>
        <dbReference type="ARBA" id="ARBA00022448"/>
    </source>
</evidence>
<proteinExistence type="inferred from homology"/>
<dbReference type="InterPro" id="IPR028987">
    <property type="entry name" value="ATP_synth_B-like_membr_sf"/>
</dbReference>
<dbReference type="GO" id="GO:0046933">
    <property type="term" value="F:proton-transporting ATP synthase activity, rotational mechanism"/>
    <property type="evidence" value="ECO:0007669"/>
    <property type="project" value="UniProtKB-UniRule"/>
</dbReference>
<comment type="function">
    <text evidence="12 14">F(1)F(0) ATP synthase produces ATP from ADP in the presence of a proton or sodium gradient. F-type ATPases consist of two structural domains, F(1) containing the extramembraneous catalytic core and F(0) containing the membrane proton channel, linked together by a central stalk and a peripheral stalk. During catalysis, ATP synthesis in the catalytic domain of F(1) is coupled via a rotary mechanism of the central stalk subunits to proton translocation.</text>
</comment>
<dbReference type="GO" id="GO:0005886">
    <property type="term" value="C:plasma membrane"/>
    <property type="evidence" value="ECO:0007669"/>
    <property type="project" value="UniProtKB-SubCell"/>
</dbReference>
<keyword evidence="3 14" id="KW-0813">Transport</keyword>
<evidence type="ECO:0000256" key="16">
    <source>
        <dbReference type="SAM" id="Coils"/>
    </source>
</evidence>
<organism evidence="17 18">
    <name type="scientific">Virgisporangium aurantiacum</name>
    <dbReference type="NCBI Taxonomy" id="175570"/>
    <lineage>
        <taxon>Bacteria</taxon>
        <taxon>Bacillati</taxon>
        <taxon>Actinomycetota</taxon>
        <taxon>Actinomycetes</taxon>
        <taxon>Micromonosporales</taxon>
        <taxon>Micromonosporaceae</taxon>
        <taxon>Virgisporangium</taxon>
    </lineage>
</organism>
<dbReference type="Proteomes" id="UP000612585">
    <property type="component" value="Unassembled WGS sequence"/>
</dbReference>
<keyword evidence="7 14" id="KW-0375">Hydrogen ion transport</keyword>
<keyword evidence="10 14" id="KW-0472">Membrane</keyword>
<dbReference type="NCBIfam" id="TIGR01144">
    <property type="entry name" value="ATP_synt_b"/>
    <property type="match status" value="1"/>
</dbReference>
<evidence type="ECO:0000256" key="14">
    <source>
        <dbReference type="HAMAP-Rule" id="MF_01398"/>
    </source>
</evidence>
<protein>
    <recommendedName>
        <fullName evidence="14">ATP synthase subunit b</fullName>
    </recommendedName>
    <alternativeName>
        <fullName evidence="14">ATP synthase F(0) sector subunit b</fullName>
    </alternativeName>
    <alternativeName>
        <fullName evidence="14">ATPase subunit I</fullName>
    </alternativeName>
    <alternativeName>
        <fullName evidence="14">F-type ATPase subunit b</fullName>
        <shortName evidence="14">F-ATPase subunit b</shortName>
    </alternativeName>
</protein>
<dbReference type="GO" id="GO:0045259">
    <property type="term" value="C:proton-transporting ATP synthase complex"/>
    <property type="evidence" value="ECO:0007669"/>
    <property type="project" value="UniProtKB-KW"/>
</dbReference>
<dbReference type="Pfam" id="PF00430">
    <property type="entry name" value="ATP-synt_B"/>
    <property type="match status" value="1"/>
</dbReference>
<evidence type="ECO:0000256" key="2">
    <source>
        <dbReference type="ARBA" id="ARBA00005513"/>
    </source>
</evidence>
<dbReference type="PANTHER" id="PTHR33445:SF1">
    <property type="entry name" value="ATP SYNTHASE SUBUNIT B"/>
    <property type="match status" value="1"/>
</dbReference>
<dbReference type="SUPFAM" id="SSF81573">
    <property type="entry name" value="F1F0 ATP synthase subunit B, membrane domain"/>
    <property type="match status" value="1"/>
</dbReference>
<keyword evidence="16" id="KW-0175">Coiled coil</keyword>
<dbReference type="InterPro" id="IPR005864">
    <property type="entry name" value="ATP_synth_F0_bsu_bac"/>
</dbReference>
<comment type="subcellular location">
    <subcellularLocation>
        <location evidence="1 14">Cell membrane</location>
        <topology evidence="1 14">Single-pass membrane protein</topology>
    </subcellularLocation>
</comment>
<dbReference type="GO" id="GO:0046961">
    <property type="term" value="F:proton-transporting ATPase activity, rotational mechanism"/>
    <property type="evidence" value="ECO:0007669"/>
    <property type="project" value="TreeGrafter"/>
</dbReference>
<dbReference type="AlphaFoldDB" id="A0A8J4DWT1"/>
<comment type="caution">
    <text evidence="17">The sequence shown here is derived from an EMBL/GenBank/DDBJ whole genome shotgun (WGS) entry which is preliminary data.</text>
</comment>
<evidence type="ECO:0000256" key="5">
    <source>
        <dbReference type="ARBA" id="ARBA00022547"/>
    </source>
</evidence>
<comment type="subunit">
    <text evidence="13 14">F-type ATPases have 2 components, F(1) - the catalytic core - and F(0) - the membrane proton channel. F(1) has five subunits: alpha(3), beta(3), gamma(1), delta(1), epsilon(1). F(0) has three main subunits: a(1), b(2) and c(10-14). The alpha and beta chains form an alternating ring which encloses part of the gamma chain. F(1) is attached to F(0) by a central stalk formed by the gamma and epsilon chains, while a peripheral stalk is formed by the delta and b chains.</text>
</comment>
<evidence type="ECO:0000256" key="9">
    <source>
        <dbReference type="ARBA" id="ARBA00023065"/>
    </source>
</evidence>
<comment type="function">
    <text evidence="14">Component of the F(0) channel, it forms part of the peripheral stalk, linking F(1) to F(0).</text>
</comment>
<keyword evidence="9 14" id="KW-0406">Ion transport</keyword>
<keyword evidence="18" id="KW-1185">Reference proteome</keyword>
<evidence type="ECO:0000256" key="13">
    <source>
        <dbReference type="ARBA" id="ARBA00025830"/>
    </source>
</evidence>
<evidence type="ECO:0000313" key="17">
    <source>
        <dbReference type="EMBL" id="GIJ53184.1"/>
    </source>
</evidence>
<dbReference type="RefSeq" id="WP_203987097.1">
    <property type="nucleotide sequence ID" value="NZ_BOPG01000005.1"/>
</dbReference>
<keyword evidence="4 14" id="KW-1003">Cell membrane</keyword>
<keyword evidence="5 14" id="KW-0138">CF(0)</keyword>
<reference evidence="17" key="1">
    <citation type="submission" date="2021-01" db="EMBL/GenBank/DDBJ databases">
        <title>Whole genome shotgun sequence of Virgisporangium aurantiacum NBRC 16421.</title>
        <authorList>
            <person name="Komaki H."/>
            <person name="Tamura T."/>
        </authorList>
    </citation>
    <scope>NUCLEOTIDE SEQUENCE</scope>
    <source>
        <strain evidence="17">NBRC 16421</strain>
    </source>
</reference>
<accession>A0A8J4DWT1</accession>
<evidence type="ECO:0000256" key="8">
    <source>
        <dbReference type="ARBA" id="ARBA00022989"/>
    </source>
</evidence>
<evidence type="ECO:0000313" key="18">
    <source>
        <dbReference type="Proteomes" id="UP000612585"/>
    </source>
</evidence>
<keyword evidence="8 14" id="KW-1133">Transmembrane helix</keyword>
<evidence type="ECO:0000256" key="12">
    <source>
        <dbReference type="ARBA" id="ARBA00025198"/>
    </source>
</evidence>
<evidence type="ECO:0000256" key="7">
    <source>
        <dbReference type="ARBA" id="ARBA00022781"/>
    </source>
</evidence>
<dbReference type="NCBIfam" id="NF004412">
    <property type="entry name" value="PRK05759.1-3"/>
    <property type="match status" value="1"/>
</dbReference>
<feature type="coiled-coil region" evidence="16">
    <location>
        <begin position="58"/>
        <end position="96"/>
    </location>
</feature>
<evidence type="ECO:0000256" key="10">
    <source>
        <dbReference type="ARBA" id="ARBA00023136"/>
    </source>
</evidence>
<sequence length="185" mass="20259">MLEFLAAEGGEVHTPNPVVPIWQEVLIGAIAFAVLVYILGKFVWPRMEATFQARVEAIEGGIRKAENAQKEAAQLLEQYKQQLAEARTEAARIRDEARADAAGIREDATNQAREESDRIIQAGRDALAAERGQIVRELRAELGNLAVDLASRIVGEALADEARQRGTVERFLDDLGETTPAGGKR</sequence>
<gene>
    <name evidence="14 17" type="primary">atpF</name>
    <name evidence="17" type="ORF">Vau01_007000</name>
</gene>
<name>A0A8J4DWT1_9ACTN</name>
<keyword evidence="6 14" id="KW-0812">Transmembrane</keyword>
<dbReference type="CDD" id="cd06503">
    <property type="entry name" value="ATP-synt_Fo_b"/>
    <property type="match status" value="1"/>
</dbReference>
<keyword evidence="11 14" id="KW-0066">ATP synthesis</keyword>
<dbReference type="Gene3D" id="1.20.5.620">
    <property type="entry name" value="F1F0 ATP synthase subunit B, membrane domain"/>
    <property type="match status" value="1"/>
</dbReference>